<gene>
    <name evidence="3" type="ORF">BRARA_D02684</name>
</gene>
<feature type="region of interest" description="Disordered" evidence="1">
    <location>
        <begin position="397"/>
        <end position="550"/>
    </location>
</feature>
<feature type="non-terminal residue" evidence="3">
    <location>
        <position position="550"/>
    </location>
</feature>
<accession>A0A397ZPS2</accession>
<feature type="compositionally biased region" description="Low complexity" evidence="1">
    <location>
        <begin position="347"/>
        <end position="356"/>
    </location>
</feature>
<protein>
    <recommendedName>
        <fullName evidence="2">DUF4283 domain-containing protein</fullName>
    </recommendedName>
</protein>
<feature type="compositionally biased region" description="Polar residues" evidence="1">
    <location>
        <begin position="234"/>
        <end position="258"/>
    </location>
</feature>
<proteinExistence type="predicted"/>
<dbReference type="AlphaFoldDB" id="A0A397ZPS2"/>
<sequence length="550" mass="62012">MAHRRISSAEKGKGIELGSQQPARSAHVKAPLPENDELLRKHALTLIGRVTNKTAQKVWSLIPFFTEHWKTEFKPIGSDLGNGLFQFQFELESDLLAVLEQRPYHYARWMIILQRWEPTVSPSFPSLIPFWVKVQGLPVHLWTEPIIRVIGQDIGLYEKADITSLSARMRVHVDGLLPLLTTSVVDFPNGDSVTTTLVYERLDKHCTKCKKLDHDVKECLVARAEAKAKEASRDGNSSRMDVNQSNGIESTKAKSNMVESGKRYERPYQSPTPQSRREYDQRPVHSSRDSMRQRAYKPHSMTWQERGSQRRSSQARDRGRVERIPPPPTRSYYREVYRANPEVKDTASSASKSASKASERGFPRQERRDAIPQEVYNEALGTAREAMMQYTLCADPSEREARKERMRKAEESGQIDNTARMIARSAAKSTAEDDQPASPPPRPPVLQRLGPSPSEKVTELGDSLSDHSTRSQDRLPVTLRLGLPEARQSIGEEMDSQELRSSERLPASQRLGPPHPREPASVVVAPATNQRKPGRPPGSGKIKEKKTTSV</sequence>
<feature type="domain" description="DUF4283" evidence="2">
    <location>
        <begin position="42"/>
        <end position="122"/>
    </location>
</feature>
<dbReference type="PANTHER" id="PTHR31286">
    <property type="entry name" value="GLYCINE-RICH CELL WALL STRUCTURAL PROTEIN 1.8-LIKE"/>
    <property type="match status" value="1"/>
</dbReference>
<reference evidence="3 4" key="1">
    <citation type="submission" date="2018-06" db="EMBL/GenBank/DDBJ databases">
        <title>WGS assembly of Brassica rapa FPsc.</title>
        <authorList>
            <person name="Bowman J."/>
            <person name="Kohchi T."/>
            <person name="Yamato K."/>
            <person name="Jenkins J."/>
            <person name="Shu S."/>
            <person name="Ishizaki K."/>
            <person name="Yamaoka S."/>
            <person name="Nishihama R."/>
            <person name="Nakamura Y."/>
            <person name="Berger F."/>
            <person name="Adam C."/>
            <person name="Aki S."/>
            <person name="Althoff F."/>
            <person name="Araki T."/>
            <person name="Arteaga-Vazquez M."/>
            <person name="Balasubrmanian S."/>
            <person name="Bauer D."/>
            <person name="Boehm C."/>
            <person name="Briginshaw L."/>
            <person name="Caballero-Perez J."/>
            <person name="Catarino B."/>
            <person name="Chen F."/>
            <person name="Chiyoda S."/>
            <person name="Chovatia M."/>
            <person name="Davies K."/>
            <person name="Delmans M."/>
            <person name="Demura T."/>
            <person name="Dierschke T."/>
            <person name="Dolan L."/>
            <person name="Dorantes-Acosta A."/>
            <person name="Eklund D."/>
            <person name="Florent S."/>
            <person name="Flores-Sandoval E."/>
            <person name="Fujiyama A."/>
            <person name="Fukuzawa H."/>
            <person name="Galik B."/>
            <person name="Grimanelli D."/>
            <person name="Grimwood J."/>
            <person name="Grossniklaus U."/>
            <person name="Hamada T."/>
            <person name="Haseloff J."/>
            <person name="Hetherington A."/>
            <person name="Higo A."/>
            <person name="Hirakawa Y."/>
            <person name="Hundley H."/>
            <person name="Ikeda Y."/>
            <person name="Inoue K."/>
            <person name="Inoue S."/>
            <person name="Ishida S."/>
            <person name="Jia Q."/>
            <person name="Kakita M."/>
            <person name="Kanazawa T."/>
            <person name="Kawai Y."/>
            <person name="Kawashima T."/>
            <person name="Kennedy M."/>
            <person name="Kinose K."/>
            <person name="Kinoshita T."/>
            <person name="Kohara Y."/>
            <person name="Koide E."/>
            <person name="Komatsu K."/>
            <person name="Kopischke S."/>
            <person name="Kubo M."/>
            <person name="Kyozuka J."/>
            <person name="Lagercrantz U."/>
            <person name="Lin S."/>
            <person name="Lindquist E."/>
            <person name="Lipzen A."/>
            <person name="Lu C."/>
            <person name="Luna E."/>
            <person name="Martienssen R."/>
            <person name="Minamino N."/>
            <person name="Mizutani M."/>
            <person name="Mizutani M."/>
            <person name="Mochizuki N."/>
            <person name="Monte I."/>
            <person name="Mosher R."/>
            <person name="Nagasaki H."/>
            <person name="Nakagami H."/>
            <person name="Naramoto S."/>
            <person name="Nishitani K."/>
            <person name="Ohtani M."/>
            <person name="Okamoto T."/>
            <person name="Okumura M."/>
            <person name="Phillips J."/>
            <person name="Pollak B."/>
            <person name="Reinders A."/>
            <person name="Roevekamp M."/>
            <person name="Sano R."/>
            <person name="Sawa S."/>
            <person name="Schmid M."/>
            <person name="Shirakawa M."/>
            <person name="Solano R."/>
            <person name="Spunde A."/>
            <person name="Suetsugu N."/>
            <person name="Sugano S."/>
            <person name="Sugiyama A."/>
            <person name="Sun R."/>
            <person name="Suzuki Y."/>
            <person name="Takenaka M."/>
            <person name="Takezawa D."/>
            <person name="Tomogane H."/>
            <person name="Tsuzuki M."/>
            <person name="Ueda T."/>
            <person name="Umeda M."/>
            <person name="Ward J."/>
            <person name="Watanabe Y."/>
            <person name="Yazaki K."/>
            <person name="Yokoyama R."/>
            <person name="Yoshitake Y."/>
            <person name="Yotsui I."/>
            <person name="Zachgo S."/>
            <person name="Schmutz J."/>
        </authorList>
    </citation>
    <scope>NUCLEOTIDE SEQUENCE [LARGE SCALE GENOMIC DNA]</scope>
    <source>
        <strain evidence="4">cv. B-3</strain>
    </source>
</reference>
<feature type="compositionally biased region" description="Basic and acidic residues" evidence="1">
    <location>
        <begin position="541"/>
        <end position="550"/>
    </location>
</feature>
<evidence type="ECO:0000313" key="3">
    <source>
        <dbReference type="EMBL" id="RID67609.1"/>
    </source>
</evidence>
<dbReference type="EMBL" id="CM010631">
    <property type="protein sequence ID" value="RID67609.1"/>
    <property type="molecule type" value="Genomic_DNA"/>
</dbReference>
<feature type="compositionally biased region" description="Basic and acidic residues" evidence="1">
    <location>
        <begin position="332"/>
        <end position="345"/>
    </location>
</feature>
<feature type="compositionally biased region" description="Basic and acidic residues" evidence="1">
    <location>
        <begin position="456"/>
        <end position="473"/>
    </location>
</feature>
<dbReference type="Pfam" id="PF14111">
    <property type="entry name" value="DUF4283"/>
    <property type="match status" value="1"/>
</dbReference>
<feature type="compositionally biased region" description="Basic and acidic residues" evidence="1">
    <location>
        <begin position="314"/>
        <end position="323"/>
    </location>
</feature>
<feature type="region of interest" description="Disordered" evidence="1">
    <location>
        <begin position="227"/>
        <end position="373"/>
    </location>
</feature>
<dbReference type="PANTHER" id="PTHR31286:SF163">
    <property type="entry name" value="ZINC KNUCKLE CX2CX4HX4C DOMAIN-CONTAINING PROTEIN"/>
    <property type="match status" value="1"/>
</dbReference>
<evidence type="ECO:0000313" key="4">
    <source>
        <dbReference type="Proteomes" id="UP000264353"/>
    </source>
</evidence>
<feature type="compositionally biased region" description="Polar residues" evidence="1">
    <location>
        <begin position="301"/>
        <end position="312"/>
    </location>
</feature>
<evidence type="ECO:0000256" key="1">
    <source>
        <dbReference type="SAM" id="MobiDB-lite"/>
    </source>
</evidence>
<feature type="region of interest" description="Disordered" evidence="1">
    <location>
        <begin position="1"/>
        <end position="30"/>
    </location>
</feature>
<dbReference type="InterPro" id="IPR025558">
    <property type="entry name" value="DUF4283"/>
</dbReference>
<feature type="compositionally biased region" description="Basic and acidic residues" evidence="1">
    <location>
        <begin position="275"/>
        <end position="292"/>
    </location>
</feature>
<feature type="compositionally biased region" description="Basic and acidic residues" evidence="1">
    <location>
        <begin position="397"/>
        <end position="411"/>
    </location>
</feature>
<feature type="compositionally biased region" description="Basic and acidic residues" evidence="1">
    <location>
        <begin position="357"/>
        <end position="371"/>
    </location>
</feature>
<dbReference type="Proteomes" id="UP000264353">
    <property type="component" value="Chromosome A4"/>
</dbReference>
<dbReference type="InterPro" id="IPR040256">
    <property type="entry name" value="At4g02000-like"/>
</dbReference>
<organism evidence="3 4">
    <name type="scientific">Brassica campestris</name>
    <name type="common">Field mustard</name>
    <dbReference type="NCBI Taxonomy" id="3711"/>
    <lineage>
        <taxon>Eukaryota</taxon>
        <taxon>Viridiplantae</taxon>
        <taxon>Streptophyta</taxon>
        <taxon>Embryophyta</taxon>
        <taxon>Tracheophyta</taxon>
        <taxon>Spermatophyta</taxon>
        <taxon>Magnoliopsida</taxon>
        <taxon>eudicotyledons</taxon>
        <taxon>Gunneridae</taxon>
        <taxon>Pentapetalae</taxon>
        <taxon>rosids</taxon>
        <taxon>malvids</taxon>
        <taxon>Brassicales</taxon>
        <taxon>Brassicaceae</taxon>
        <taxon>Brassiceae</taxon>
        <taxon>Brassica</taxon>
    </lineage>
</organism>
<evidence type="ECO:0000259" key="2">
    <source>
        <dbReference type="Pfam" id="PF14111"/>
    </source>
</evidence>
<name>A0A397ZPS2_BRACM</name>